<keyword evidence="1" id="KW-0808">Transferase</keyword>
<dbReference type="GO" id="GO:0043843">
    <property type="term" value="F:ADP-specific glucokinase activity"/>
    <property type="evidence" value="ECO:0007669"/>
    <property type="project" value="TreeGrafter"/>
</dbReference>
<dbReference type="PANTHER" id="PTHR21208">
    <property type="entry name" value="ADP-DEPENDENT GLUCOKINASE"/>
    <property type="match status" value="1"/>
</dbReference>
<evidence type="ECO:0000313" key="6">
    <source>
        <dbReference type="Proteomes" id="UP001432322"/>
    </source>
</evidence>
<feature type="non-terminal residue" evidence="5">
    <location>
        <position position="1"/>
    </location>
</feature>
<sequence>LLRYGAALINCLAPVADCIEDTTYEQAPLLANPNAEFNIDRLITAYESFPPGYDYQMRHFYCI</sequence>
<dbReference type="PANTHER" id="PTHR21208:SF0">
    <property type="entry name" value="ADP-DEPENDENT GLUCOKINASE"/>
    <property type="match status" value="1"/>
</dbReference>
<reference evidence="5" key="1">
    <citation type="submission" date="2023-10" db="EMBL/GenBank/DDBJ databases">
        <title>Genome assembly of Pristionchus species.</title>
        <authorList>
            <person name="Yoshida K."/>
            <person name="Sommer R.J."/>
        </authorList>
    </citation>
    <scope>NUCLEOTIDE SEQUENCE</scope>
    <source>
        <strain evidence="5">RS5133</strain>
    </source>
</reference>
<proteinExistence type="predicted"/>
<feature type="non-terminal residue" evidence="5">
    <location>
        <position position="63"/>
    </location>
</feature>
<dbReference type="GO" id="GO:0005783">
    <property type="term" value="C:endoplasmic reticulum"/>
    <property type="evidence" value="ECO:0007669"/>
    <property type="project" value="TreeGrafter"/>
</dbReference>
<dbReference type="GO" id="GO:0006006">
    <property type="term" value="P:glucose metabolic process"/>
    <property type="evidence" value="ECO:0007669"/>
    <property type="project" value="TreeGrafter"/>
</dbReference>
<dbReference type="EMBL" id="BTSY01000002">
    <property type="protein sequence ID" value="GMT14243.1"/>
    <property type="molecule type" value="Genomic_DNA"/>
</dbReference>
<evidence type="ECO:0000256" key="1">
    <source>
        <dbReference type="ARBA" id="ARBA00022679"/>
    </source>
</evidence>
<protein>
    <submittedName>
        <fullName evidence="5">Uncharacterized protein</fullName>
    </submittedName>
</protein>
<dbReference type="Proteomes" id="UP001432322">
    <property type="component" value="Unassembled WGS sequence"/>
</dbReference>
<keyword evidence="3" id="KW-0418">Kinase</keyword>
<organism evidence="5 6">
    <name type="scientific">Pristionchus fissidentatus</name>
    <dbReference type="NCBI Taxonomy" id="1538716"/>
    <lineage>
        <taxon>Eukaryota</taxon>
        <taxon>Metazoa</taxon>
        <taxon>Ecdysozoa</taxon>
        <taxon>Nematoda</taxon>
        <taxon>Chromadorea</taxon>
        <taxon>Rhabditida</taxon>
        <taxon>Rhabditina</taxon>
        <taxon>Diplogasteromorpha</taxon>
        <taxon>Diplogasteroidea</taxon>
        <taxon>Neodiplogasteridae</taxon>
        <taxon>Pristionchus</taxon>
    </lineage>
</organism>
<gene>
    <name evidence="5" type="ORF">PFISCL1PPCAC_5540</name>
</gene>
<name>A0AAV5V7J5_9BILA</name>
<keyword evidence="2" id="KW-0479">Metal-binding</keyword>
<evidence type="ECO:0000256" key="4">
    <source>
        <dbReference type="ARBA" id="ARBA00022842"/>
    </source>
</evidence>
<dbReference type="InterPro" id="IPR007666">
    <property type="entry name" value="ADP_PFK/GK"/>
</dbReference>
<keyword evidence="4" id="KW-0460">Magnesium</keyword>
<evidence type="ECO:0000256" key="2">
    <source>
        <dbReference type="ARBA" id="ARBA00022723"/>
    </source>
</evidence>
<accession>A0AAV5V7J5</accession>
<comment type="caution">
    <text evidence="5">The sequence shown here is derived from an EMBL/GenBank/DDBJ whole genome shotgun (WGS) entry which is preliminary data.</text>
</comment>
<keyword evidence="6" id="KW-1185">Reference proteome</keyword>
<dbReference type="AlphaFoldDB" id="A0AAV5V7J5"/>
<evidence type="ECO:0000313" key="5">
    <source>
        <dbReference type="EMBL" id="GMT14243.1"/>
    </source>
</evidence>
<dbReference type="GO" id="GO:0046872">
    <property type="term" value="F:metal ion binding"/>
    <property type="evidence" value="ECO:0007669"/>
    <property type="project" value="UniProtKB-KW"/>
</dbReference>
<evidence type="ECO:0000256" key="3">
    <source>
        <dbReference type="ARBA" id="ARBA00022777"/>
    </source>
</evidence>